<dbReference type="InterPro" id="IPR017871">
    <property type="entry name" value="ABC_transporter-like_CS"/>
</dbReference>
<comment type="caution">
    <text evidence="3">The sequence shown here is derived from an EMBL/GenBank/DDBJ whole genome shotgun (WGS) entry which is preliminary data.</text>
</comment>
<dbReference type="AlphaFoldDB" id="A0A7W4I8E9"/>
<gene>
    <name evidence="3" type="ORF">HLH33_17915</name>
</gene>
<keyword evidence="1" id="KW-0547">Nucleotide-binding</keyword>
<dbReference type="Gene3D" id="3.40.50.300">
    <property type="entry name" value="P-loop containing nucleotide triphosphate hydrolases"/>
    <property type="match status" value="2"/>
</dbReference>
<proteinExistence type="predicted"/>
<evidence type="ECO:0000256" key="1">
    <source>
        <dbReference type="ARBA" id="ARBA00022741"/>
    </source>
</evidence>
<sequence length="490" mass="52955">MNALPPIRIETRGLTRLFGTFVANDDISIQIHRGSIHAFLGGNGAGKTTLMRMLQGLCQPTGGDILIDGQRVVLSSPQVAFRHGIGMVHQEFNLVSGLTLLENLVLGAEPVGRSGVVDWKAARCAAEELARTIGVAVDWDATVSATPLHVLQVIEILRILYRGADILILDEPSAVLAHEQVASLLGILRRLRDNGRTILFISHRLNEVLDIADRITVLREGRHQSTIERISADRNLLMREVTGEDIVFTAPAEQVAGEVCLTARGVCVTDDSGVVRTRDISLDIRAGEILAITGAPGRGQIELLEVLAGLRRAAAGTISIDGRNITACSVTARRRAGIRYLSADRATESLCRDMSIRDNAIAGRHRVRPFSRLRILDHAAIRAHTAALLDRFSVRRPADDLPVGVLSGGNQQRVALARELDGASRILLVAQPTRGVDLAGIAFIHGVLRDFVESGGAVVMVSEDRDEVEALASRVLQLREDGRLLPVHAA</sequence>
<keyword evidence="2 3" id="KW-0067">ATP-binding</keyword>
<dbReference type="GO" id="GO:0016887">
    <property type="term" value="F:ATP hydrolysis activity"/>
    <property type="evidence" value="ECO:0007669"/>
    <property type="project" value="InterPro"/>
</dbReference>
<accession>A0A7W4I8E9</accession>
<dbReference type="InterPro" id="IPR003593">
    <property type="entry name" value="AAA+_ATPase"/>
</dbReference>
<evidence type="ECO:0000256" key="2">
    <source>
        <dbReference type="ARBA" id="ARBA00022840"/>
    </source>
</evidence>
<name>A0A7W4I8E9_GLUDI</name>
<protein>
    <submittedName>
        <fullName evidence="3">ATP-binding cassette domain-containing protein</fullName>
    </submittedName>
</protein>
<dbReference type="SUPFAM" id="SSF52540">
    <property type="entry name" value="P-loop containing nucleoside triphosphate hydrolases"/>
    <property type="match status" value="2"/>
</dbReference>
<dbReference type="InterPro" id="IPR050107">
    <property type="entry name" value="ABC_carbohydrate_import_ATPase"/>
</dbReference>
<dbReference type="EMBL" id="JABEQG010000060">
    <property type="protein sequence ID" value="MBB2158150.1"/>
    <property type="molecule type" value="Genomic_DNA"/>
</dbReference>
<dbReference type="OMA" id="YRNANII"/>
<dbReference type="PROSITE" id="PS00211">
    <property type="entry name" value="ABC_TRANSPORTER_1"/>
    <property type="match status" value="1"/>
</dbReference>
<dbReference type="SMART" id="SM00382">
    <property type="entry name" value="AAA"/>
    <property type="match status" value="2"/>
</dbReference>
<dbReference type="RefSeq" id="WP_012226807.1">
    <property type="nucleotide sequence ID" value="NZ_JABEQG010000060.1"/>
</dbReference>
<dbReference type="PANTHER" id="PTHR43790:SF4">
    <property type="entry name" value="GUANOSINE IMPORT ATP-BINDING PROTEIN NUPO"/>
    <property type="match status" value="1"/>
</dbReference>
<dbReference type="InterPro" id="IPR027417">
    <property type="entry name" value="P-loop_NTPase"/>
</dbReference>
<dbReference type="InterPro" id="IPR003439">
    <property type="entry name" value="ABC_transporter-like_ATP-bd"/>
</dbReference>
<dbReference type="GO" id="GO:0005524">
    <property type="term" value="F:ATP binding"/>
    <property type="evidence" value="ECO:0007669"/>
    <property type="project" value="UniProtKB-KW"/>
</dbReference>
<evidence type="ECO:0000313" key="4">
    <source>
        <dbReference type="Proteomes" id="UP000550787"/>
    </source>
</evidence>
<dbReference type="Proteomes" id="UP000550787">
    <property type="component" value="Unassembled WGS sequence"/>
</dbReference>
<evidence type="ECO:0000313" key="3">
    <source>
        <dbReference type="EMBL" id="MBB2158150.1"/>
    </source>
</evidence>
<dbReference type="CDD" id="cd03216">
    <property type="entry name" value="ABC_Carb_Monos_I"/>
    <property type="match status" value="1"/>
</dbReference>
<dbReference type="PANTHER" id="PTHR43790">
    <property type="entry name" value="CARBOHYDRATE TRANSPORT ATP-BINDING PROTEIN MG119-RELATED"/>
    <property type="match status" value="1"/>
</dbReference>
<reference evidence="3 4" key="1">
    <citation type="submission" date="2020-04" db="EMBL/GenBank/DDBJ databases">
        <title>Description of novel Gluconacetobacter.</title>
        <authorList>
            <person name="Sombolestani A."/>
        </authorList>
    </citation>
    <scope>NUCLEOTIDE SEQUENCE [LARGE SCALE GENOMIC DNA]</scope>
    <source>
        <strain evidence="3 4">LMG 7603</strain>
    </source>
</reference>
<dbReference type="Pfam" id="PF00005">
    <property type="entry name" value="ABC_tran"/>
    <property type="match status" value="2"/>
</dbReference>
<dbReference type="PROSITE" id="PS50893">
    <property type="entry name" value="ABC_TRANSPORTER_2"/>
    <property type="match status" value="2"/>
</dbReference>
<organism evidence="3 4">
    <name type="scientific">Gluconacetobacter diazotrophicus</name>
    <name type="common">Acetobacter diazotrophicus</name>
    <dbReference type="NCBI Taxonomy" id="33996"/>
    <lineage>
        <taxon>Bacteria</taxon>
        <taxon>Pseudomonadati</taxon>
        <taxon>Pseudomonadota</taxon>
        <taxon>Alphaproteobacteria</taxon>
        <taxon>Acetobacterales</taxon>
        <taxon>Acetobacteraceae</taxon>
        <taxon>Gluconacetobacter</taxon>
    </lineage>
</organism>
<dbReference type="CDD" id="cd03215">
    <property type="entry name" value="ABC_Carb_Monos_II"/>
    <property type="match status" value="1"/>
</dbReference>